<dbReference type="STRING" id="984485.A0A1E4RLW9"/>
<gene>
    <name evidence="2" type="ORF">HYPBUDRAFT_108778</name>
</gene>
<protein>
    <recommendedName>
        <fullName evidence="4">Actin-like ATPase domain-containing protein</fullName>
    </recommendedName>
</protein>
<dbReference type="OrthoDB" id="337660at2759"/>
<sequence>MSIEYYPLIFDLGSRFTRSGFVGDSQPAMTLPIAKPSIVKSSSNCSNDESTLINTPPYLDVSNKSLTEDLSYKLLLSLKDHPVFGKLCQIYQNDLQEARWIDFQTELRQDNNHLFQNLKLLINEKLLVQPKKIKLILIDNSQAVLINYILSKFLLFELKVKSIIFLPESIMTMVGANIRDGLNIDISWKKCTINYIYDLRILHEFNHESFQKFNGNTLHYKIIEKLIELNDGTLNKELLSKENLFDIVELFIGNAVYVKDIDDDNLDERKFEIIPGIHIPSRIRHEVIEAVFFSKGHDLQAGEGHLPSIIKECINRVPLDIRLQLIKNTVFSGGLSKIPGFKTRFLEELRALDIPAKGKITLGSWTGCSMYCSTSLLRQSQKIVKNHEITRDVMNDLEIKDKGINLTAFPNDWNSLYS</sequence>
<dbReference type="SMART" id="SM00268">
    <property type="entry name" value="ACTIN"/>
    <property type="match status" value="1"/>
</dbReference>
<comment type="similarity">
    <text evidence="1">Belongs to the actin family.</text>
</comment>
<dbReference type="PANTHER" id="PTHR11937">
    <property type="entry name" value="ACTIN"/>
    <property type="match status" value="1"/>
</dbReference>
<dbReference type="InterPro" id="IPR004000">
    <property type="entry name" value="Actin"/>
</dbReference>
<accession>A0A1E4RLW9</accession>
<dbReference type="Gene3D" id="3.30.420.40">
    <property type="match status" value="2"/>
</dbReference>
<dbReference type="Proteomes" id="UP000095085">
    <property type="component" value="Unassembled WGS sequence"/>
</dbReference>
<reference evidence="3" key="1">
    <citation type="submission" date="2016-05" db="EMBL/GenBank/DDBJ databases">
        <title>Comparative genomics of biotechnologically important yeasts.</title>
        <authorList>
            <consortium name="DOE Joint Genome Institute"/>
            <person name="Riley R."/>
            <person name="Haridas S."/>
            <person name="Wolfe K.H."/>
            <person name="Lopes M.R."/>
            <person name="Hittinger C.T."/>
            <person name="Goker M."/>
            <person name="Salamov A."/>
            <person name="Wisecaver J."/>
            <person name="Long T.M."/>
            <person name="Aerts A.L."/>
            <person name="Barry K."/>
            <person name="Choi C."/>
            <person name="Clum A."/>
            <person name="Coughlan A.Y."/>
            <person name="Deshpande S."/>
            <person name="Douglass A.P."/>
            <person name="Hanson S.J."/>
            <person name="Klenk H.-P."/>
            <person name="Labutti K."/>
            <person name="Lapidus A."/>
            <person name="Lindquist E."/>
            <person name="Lipzen A."/>
            <person name="Meier-Kolthoff J.P."/>
            <person name="Ohm R.A."/>
            <person name="Otillar R.P."/>
            <person name="Pangilinan J."/>
            <person name="Peng Y."/>
            <person name="Rokas A."/>
            <person name="Rosa C.A."/>
            <person name="Scheuner C."/>
            <person name="Sibirny A.A."/>
            <person name="Slot J.C."/>
            <person name="Stielow J.B."/>
            <person name="Sun H."/>
            <person name="Kurtzman C.P."/>
            <person name="Blackwell M."/>
            <person name="Grigoriev I.V."/>
            <person name="Jeffries T.W."/>
        </authorList>
    </citation>
    <scope>NUCLEOTIDE SEQUENCE [LARGE SCALE GENOMIC DNA]</scope>
    <source>
        <strain evidence="3">NRRL Y-1933</strain>
    </source>
</reference>
<evidence type="ECO:0008006" key="4">
    <source>
        <dbReference type="Google" id="ProtNLM"/>
    </source>
</evidence>
<dbReference type="Gene3D" id="3.90.640.10">
    <property type="entry name" value="Actin, Chain A, domain 4"/>
    <property type="match status" value="1"/>
</dbReference>
<dbReference type="SUPFAM" id="SSF53067">
    <property type="entry name" value="Actin-like ATPase domain"/>
    <property type="match status" value="1"/>
</dbReference>
<name>A0A1E4RLW9_9ASCO</name>
<keyword evidence="3" id="KW-1185">Reference proteome</keyword>
<dbReference type="GeneID" id="30993208"/>
<organism evidence="2 3">
    <name type="scientific">Hyphopichia burtonii NRRL Y-1933</name>
    <dbReference type="NCBI Taxonomy" id="984485"/>
    <lineage>
        <taxon>Eukaryota</taxon>
        <taxon>Fungi</taxon>
        <taxon>Dikarya</taxon>
        <taxon>Ascomycota</taxon>
        <taxon>Saccharomycotina</taxon>
        <taxon>Pichiomycetes</taxon>
        <taxon>Debaryomycetaceae</taxon>
        <taxon>Hyphopichia</taxon>
    </lineage>
</organism>
<dbReference type="AlphaFoldDB" id="A0A1E4RLW9"/>
<dbReference type="EMBL" id="KV454540">
    <property type="protein sequence ID" value="ODV68264.1"/>
    <property type="molecule type" value="Genomic_DNA"/>
</dbReference>
<dbReference type="RefSeq" id="XP_020077331.1">
    <property type="nucleotide sequence ID" value="XM_020218658.1"/>
</dbReference>
<dbReference type="InterPro" id="IPR043129">
    <property type="entry name" value="ATPase_NBD"/>
</dbReference>
<dbReference type="Pfam" id="PF00022">
    <property type="entry name" value="Actin"/>
    <property type="match status" value="1"/>
</dbReference>
<evidence type="ECO:0000313" key="3">
    <source>
        <dbReference type="Proteomes" id="UP000095085"/>
    </source>
</evidence>
<proteinExistence type="inferred from homology"/>
<evidence type="ECO:0000313" key="2">
    <source>
        <dbReference type="EMBL" id="ODV68264.1"/>
    </source>
</evidence>
<evidence type="ECO:0000256" key="1">
    <source>
        <dbReference type="RuleBase" id="RU000487"/>
    </source>
</evidence>